<proteinExistence type="predicted"/>
<comment type="caution">
    <text evidence="3">The sequence shown here is derived from an EMBL/GenBank/DDBJ whole genome shotgun (WGS) entry which is preliminary data.</text>
</comment>
<keyword evidence="4" id="KW-1185">Reference proteome</keyword>
<evidence type="ECO:0000256" key="2">
    <source>
        <dbReference type="SAM" id="Phobius"/>
    </source>
</evidence>
<name>A0A9W8HSJ2_9FUNG</name>
<keyword evidence="2" id="KW-0472">Membrane</keyword>
<evidence type="ECO:0008006" key="5">
    <source>
        <dbReference type="Google" id="ProtNLM"/>
    </source>
</evidence>
<gene>
    <name evidence="3" type="ORF">GGI15_000220</name>
</gene>
<dbReference type="EMBL" id="JANBUM010000005">
    <property type="protein sequence ID" value="KAJ2788045.1"/>
    <property type="molecule type" value="Genomic_DNA"/>
</dbReference>
<feature type="compositionally biased region" description="Polar residues" evidence="1">
    <location>
        <begin position="439"/>
        <end position="453"/>
    </location>
</feature>
<evidence type="ECO:0000313" key="3">
    <source>
        <dbReference type="EMBL" id="KAJ2788045.1"/>
    </source>
</evidence>
<feature type="transmembrane region" description="Helical" evidence="2">
    <location>
        <begin position="35"/>
        <end position="55"/>
    </location>
</feature>
<dbReference type="AlphaFoldDB" id="A0A9W8HSJ2"/>
<accession>A0A9W8HSJ2</accession>
<feature type="transmembrane region" description="Helical" evidence="2">
    <location>
        <begin position="253"/>
        <end position="275"/>
    </location>
</feature>
<keyword evidence="2" id="KW-1133">Transmembrane helix</keyword>
<reference evidence="3" key="1">
    <citation type="submission" date="2022-07" db="EMBL/GenBank/DDBJ databases">
        <title>Phylogenomic reconstructions and comparative analyses of Kickxellomycotina fungi.</title>
        <authorList>
            <person name="Reynolds N.K."/>
            <person name="Stajich J.E."/>
            <person name="Barry K."/>
            <person name="Grigoriev I.V."/>
            <person name="Crous P."/>
            <person name="Smith M.E."/>
        </authorList>
    </citation>
    <scope>NUCLEOTIDE SEQUENCE</scope>
    <source>
        <strain evidence="3">BCRC 34489</strain>
    </source>
</reference>
<dbReference type="Proteomes" id="UP001140172">
    <property type="component" value="Unassembled WGS sequence"/>
</dbReference>
<feature type="region of interest" description="Disordered" evidence="1">
    <location>
        <begin position="439"/>
        <end position="462"/>
    </location>
</feature>
<feature type="transmembrane region" description="Helical" evidence="2">
    <location>
        <begin position="141"/>
        <end position="166"/>
    </location>
</feature>
<feature type="transmembrane region" description="Helical" evidence="2">
    <location>
        <begin position="178"/>
        <end position="200"/>
    </location>
</feature>
<evidence type="ECO:0000313" key="4">
    <source>
        <dbReference type="Proteomes" id="UP001140172"/>
    </source>
</evidence>
<feature type="transmembrane region" description="Helical" evidence="2">
    <location>
        <begin position="318"/>
        <end position="342"/>
    </location>
</feature>
<organism evidence="3 4">
    <name type="scientific">Coemansia interrupta</name>
    <dbReference type="NCBI Taxonomy" id="1126814"/>
    <lineage>
        <taxon>Eukaryota</taxon>
        <taxon>Fungi</taxon>
        <taxon>Fungi incertae sedis</taxon>
        <taxon>Zoopagomycota</taxon>
        <taxon>Kickxellomycotina</taxon>
        <taxon>Kickxellomycetes</taxon>
        <taxon>Kickxellales</taxon>
        <taxon>Kickxellaceae</taxon>
        <taxon>Coemansia</taxon>
    </lineage>
</organism>
<keyword evidence="2" id="KW-0812">Transmembrane</keyword>
<dbReference type="OrthoDB" id="5552049at2759"/>
<sequence length="462" mass="51420">MAHVALPAQPLGPRAENGQFYTGPIYPLFDSGEYVGLYIVNGISMLSSLFVVGFIHMYRNTISMVAATRQRGKRRTIRQTIRRPIGTQASVYLQLPVSLRLLFIASIIDVLYSGFRIYNIIVSTPGFSGNKEVNCEASMTGVTFFNLMSVFVRALLSVHLQLVVLNNVRQALTYERRFLLAAFVVSLAVSIVPLFTHNYVWLNFDPTMGSAHCGYFPLHRTTDDLQLVEFVWTEHMAQKAIRKGLIIMWSTNFAWVTLTVSYGTMVIVAVVIRLAHQHNTLNQIADGQGMILEQAYRRKREFLLTTAKVVRRILQFPMMVVVCHILEVVFGMIVLTQALMMIRKNTVSSGSLAPNHGLRRLYLASQFMLVAVPRQSGSSTISPSSLPPPQQATQLSEHVISSTVLALRNDGLPAHQWYVPESLSRANTAAYVDKTAYTNESGNGTLVTTPSQKSTDDSVAEA</sequence>
<evidence type="ECO:0000256" key="1">
    <source>
        <dbReference type="SAM" id="MobiDB-lite"/>
    </source>
</evidence>
<feature type="transmembrane region" description="Helical" evidence="2">
    <location>
        <begin position="101"/>
        <end position="121"/>
    </location>
</feature>
<protein>
    <recommendedName>
        <fullName evidence="5">G protein-coupled receptor</fullName>
    </recommendedName>
</protein>